<gene>
    <name evidence="1" type="ORF">S01H1_09562</name>
</gene>
<dbReference type="EMBL" id="BARS01004886">
    <property type="protein sequence ID" value="GAF84457.1"/>
    <property type="molecule type" value="Genomic_DNA"/>
</dbReference>
<reference evidence="1" key="1">
    <citation type="journal article" date="2014" name="Front. Microbiol.">
        <title>High frequency of phylogenetically diverse reductive dehalogenase-homologous genes in deep subseafloor sedimentary metagenomes.</title>
        <authorList>
            <person name="Kawai M."/>
            <person name="Futagami T."/>
            <person name="Toyoda A."/>
            <person name="Takaki Y."/>
            <person name="Nishi S."/>
            <person name="Hori S."/>
            <person name="Arai W."/>
            <person name="Tsubouchi T."/>
            <person name="Morono Y."/>
            <person name="Uchiyama I."/>
            <person name="Ito T."/>
            <person name="Fujiyama A."/>
            <person name="Inagaki F."/>
            <person name="Takami H."/>
        </authorList>
    </citation>
    <scope>NUCLEOTIDE SEQUENCE</scope>
    <source>
        <strain evidence="1">Expedition CK06-06</strain>
    </source>
</reference>
<comment type="caution">
    <text evidence="1">The sequence shown here is derived from an EMBL/GenBank/DDBJ whole genome shotgun (WGS) entry which is preliminary data.</text>
</comment>
<dbReference type="AlphaFoldDB" id="X0T8G6"/>
<accession>X0T8G6</accession>
<organism evidence="1">
    <name type="scientific">marine sediment metagenome</name>
    <dbReference type="NCBI Taxonomy" id="412755"/>
    <lineage>
        <taxon>unclassified sequences</taxon>
        <taxon>metagenomes</taxon>
        <taxon>ecological metagenomes</taxon>
    </lineage>
</organism>
<sequence length="87" mass="10009">IFVVWLAGPFRTTPGDNVDIIAWEFFEPDPILTEIRILAENALPSVYQDISGEYDSSLDKEFIRFIVPSVDNEPLTYEEGEKWARIC</sequence>
<proteinExistence type="predicted"/>
<feature type="non-terminal residue" evidence="1">
    <location>
        <position position="1"/>
    </location>
</feature>
<name>X0T8G6_9ZZZZ</name>
<evidence type="ECO:0000313" key="1">
    <source>
        <dbReference type="EMBL" id="GAF84457.1"/>
    </source>
</evidence>
<protein>
    <submittedName>
        <fullName evidence="1">Uncharacterized protein</fullName>
    </submittedName>
</protein>